<dbReference type="EMBL" id="CP068393">
    <property type="protein sequence ID" value="QUC65994.1"/>
    <property type="molecule type" value="Genomic_DNA"/>
</dbReference>
<organism evidence="1 2">
    <name type="scientific">Aristaeella hokkaidonensis</name>
    <dbReference type="NCBI Taxonomy" id="3046382"/>
    <lineage>
        <taxon>Bacteria</taxon>
        <taxon>Bacillati</taxon>
        <taxon>Bacillota</taxon>
        <taxon>Clostridia</taxon>
        <taxon>Eubacteriales</taxon>
        <taxon>Aristaeellaceae</taxon>
        <taxon>Aristaeella</taxon>
    </lineage>
</organism>
<proteinExistence type="predicted"/>
<reference evidence="1" key="1">
    <citation type="submission" date="2021-01" db="EMBL/GenBank/DDBJ databases">
        <title>Complete genome sequence of Clostridiales bacterium R-7.</title>
        <authorList>
            <person name="Mahoney-Kurpe S.C."/>
            <person name="Palevich N."/>
            <person name="Koike S."/>
            <person name="Moon C.D."/>
            <person name="Attwood G.T."/>
        </authorList>
    </citation>
    <scope>NUCLEOTIDE SEQUENCE</scope>
    <source>
        <strain evidence="1">R-7</strain>
    </source>
</reference>
<dbReference type="Proteomes" id="UP000682782">
    <property type="component" value="Chromosome"/>
</dbReference>
<keyword evidence="2" id="KW-1185">Reference proteome</keyword>
<protein>
    <submittedName>
        <fullName evidence="1">Uncharacterized protein</fullName>
    </submittedName>
</protein>
<name>A0AC61MUK5_9FIRM</name>
<sequence length="419" mass="49081">MKRRFCILLAAVMLVFTLTSLTNVKAVTDDFHVSVANLKEALAHMEDSLHWESITYSRLLDRIQSGQEPDLLNTQVVFGELQALKDAGVITPFTPDETLVNDLESMPPFTQELIRKYLVTENGQFWGCADYFDLKAMLFYVPDAWADSPFRDRTPPTSFEEFLDFAELYMDTPHKGFCLLSAWANEKFFVENEILKMLLYTWTIQQQYAGEPFRFTSEEFISLLDRTKKLLIRLQKEEPKMNKKQKGLRELFTNTGGGSHGGKTEVSRELYNWDHMIPYRIYASQPPLVNAWGDRVVCVCNPEADTAEVNRYMENLIRQRDWPEEHTVPYCAYTHPERMDADECNKEYFPKVKDGYMTQQWLDSIGRIQGVPCWISEYYFWYGSEDEYGWKSHEMAMEFIKNTKMTAEKYAQELERMSQ</sequence>
<accession>A0AC61MUK5</accession>
<gene>
    <name evidence="1" type="ORF">JYE49_08910</name>
</gene>
<evidence type="ECO:0000313" key="1">
    <source>
        <dbReference type="EMBL" id="QUC65994.1"/>
    </source>
</evidence>
<evidence type="ECO:0000313" key="2">
    <source>
        <dbReference type="Proteomes" id="UP000682782"/>
    </source>
</evidence>